<organism evidence="5 6">
    <name type="scientific">Pectobacterium parvum</name>
    <dbReference type="NCBI Taxonomy" id="2778550"/>
    <lineage>
        <taxon>Bacteria</taxon>
        <taxon>Pseudomonadati</taxon>
        <taxon>Pseudomonadota</taxon>
        <taxon>Gammaproteobacteria</taxon>
        <taxon>Enterobacterales</taxon>
        <taxon>Pectobacteriaceae</taxon>
        <taxon>Pectobacterium</taxon>
    </lineage>
</organism>
<evidence type="ECO:0000256" key="3">
    <source>
        <dbReference type="ARBA" id="ARBA00022691"/>
    </source>
</evidence>
<dbReference type="Proteomes" id="UP000464054">
    <property type="component" value="Chromosome"/>
</dbReference>
<dbReference type="InterPro" id="IPR001077">
    <property type="entry name" value="COMT_C"/>
</dbReference>
<keyword evidence="3" id="KW-0949">S-adenosyl-L-methionine</keyword>
<keyword evidence="1" id="KW-0489">Methyltransferase</keyword>
<dbReference type="PROSITE" id="PS51683">
    <property type="entry name" value="SAM_OMT_II"/>
    <property type="match status" value="1"/>
</dbReference>
<keyword evidence="2" id="KW-0808">Transferase</keyword>
<evidence type="ECO:0000313" key="5">
    <source>
        <dbReference type="EMBL" id="QHQ24628.1"/>
    </source>
</evidence>
<sequence length="132" mass="14894">MVTQGYINRFSMQKNIKTHALDMFKQPWPVGYDVIFAANVFHDWDKAQCQFLLQNARQSLKKGGEILIYEMLIDENQAGPLTAGLFSVTMLHITKGKQFRASELAAMLTEAGFSEPQTQPIYSGYSLTRAKA</sequence>
<dbReference type="Pfam" id="PF00891">
    <property type="entry name" value="Methyltransf_2"/>
    <property type="match status" value="1"/>
</dbReference>
<dbReference type="PANTHER" id="PTHR43712:SF2">
    <property type="entry name" value="O-METHYLTRANSFERASE CICE"/>
    <property type="match status" value="1"/>
</dbReference>
<protein>
    <recommendedName>
        <fullName evidence="4">O-methyltransferase C-terminal domain-containing protein</fullName>
    </recommendedName>
</protein>
<dbReference type="InterPro" id="IPR016461">
    <property type="entry name" value="COMT-like"/>
</dbReference>
<gene>
    <name evidence="5" type="ORF">GMX10_11540</name>
</gene>
<dbReference type="PANTHER" id="PTHR43712">
    <property type="entry name" value="PUTATIVE (AFU_ORTHOLOGUE AFUA_4G14580)-RELATED"/>
    <property type="match status" value="1"/>
</dbReference>
<dbReference type="Gene3D" id="3.40.50.150">
    <property type="entry name" value="Vaccinia Virus protein VP39"/>
    <property type="match status" value="1"/>
</dbReference>
<dbReference type="AlphaFoldDB" id="A0AAP9LCU3"/>
<feature type="domain" description="O-methyltransferase C-terminal" evidence="4">
    <location>
        <begin position="10"/>
        <end position="114"/>
    </location>
</feature>
<name>A0AAP9LCU3_9GAMM</name>
<evidence type="ECO:0000259" key="4">
    <source>
        <dbReference type="Pfam" id="PF00891"/>
    </source>
</evidence>
<dbReference type="InterPro" id="IPR029063">
    <property type="entry name" value="SAM-dependent_MTases_sf"/>
</dbReference>
<evidence type="ECO:0000256" key="1">
    <source>
        <dbReference type="ARBA" id="ARBA00022603"/>
    </source>
</evidence>
<evidence type="ECO:0000313" key="6">
    <source>
        <dbReference type="Proteomes" id="UP000464054"/>
    </source>
</evidence>
<dbReference type="GO" id="GO:0008171">
    <property type="term" value="F:O-methyltransferase activity"/>
    <property type="evidence" value="ECO:0007669"/>
    <property type="project" value="InterPro"/>
</dbReference>
<reference evidence="6" key="1">
    <citation type="submission" date="2019-11" db="EMBL/GenBank/DDBJ databases">
        <authorList>
            <person name="Jee S."/>
        </authorList>
    </citation>
    <scope>NUCLEOTIDE SEQUENCE [LARGE SCALE GENOMIC DNA]</scope>
    <source>
        <strain evidence="6">PZ1</strain>
    </source>
</reference>
<accession>A0AAP9LCU3</accession>
<proteinExistence type="predicted"/>
<dbReference type="GO" id="GO:0032259">
    <property type="term" value="P:methylation"/>
    <property type="evidence" value="ECO:0007669"/>
    <property type="project" value="UniProtKB-KW"/>
</dbReference>
<evidence type="ECO:0000256" key="2">
    <source>
        <dbReference type="ARBA" id="ARBA00022679"/>
    </source>
</evidence>
<dbReference type="EMBL" id="CP046377">
    <property type="protein sequence ID" value="QHQ24628.1"/>
    <property type="molecule type" value="Genomic_DNA"/>
</dbReference>
<dbReference type="SUPFAM" id="SSF53335">
    <property type="entry name" value="S-adenosyl-L-methionine-dependent methyltransferases"/>
    <property type="match status" value="1"/>
</dbReference>